<keyword evidence="3" id="KW-1185">Reference proteome</keyword>
<feature type="transmembrane region" description="Helical" evidence="1">
    <location>
        <begin position="58"/>
        <end position="80"/>
    </location>
</feature>
<dbReference type="KEGG" id="vg:65132694"/>
<dbReference type="Proteomes" id="UP000594822">
    <property type="component" value="Segment"/>
</dbReference>
<feature type="transmembrane region" description="Helical" evidence="1">
    <location>
        <begin position="133"/>
        <end position="151"/>
    </location>
</feature>
<dbReference type="GeneID" id="65132694"/>
<protein>
    <submittedName>
        <fullName evidence="2">Uncharacterized protein</fullName>
    </submittedName>
</protein>
<gene>
    <name evidence="2" type="primary">44</name>
    <name evidence="2" type="ORF">SEA_BLINO_44</name>
</gene>
<accession>A0A7T0M1P7</accession>
<reference evidence="2 3" key="1">
    <citation type="submission" date="2020-11" db="EMBL/GenBank/DDBJ databases">
        <authorList>
            <person name="Abbas M."/>
            <person name="Al-Sayah O.M."/>
            <person name="Andersen R.L.H."/>
            <person name="Bergmann J.E."/>
            <person name="Bova E."/>
            <person name="Brown M.E."/>
            <person name="Bubb C.A."/>
            <person name="Burke A.C."/>
            <person name="Callaghan L.J."/>
            <person name="Cen M."/>
            <person name="Choy S."/>
            <person name="Cooney E.A."/>
            <person name="Costea E.M."/>
            <person name="Dean S.N."/>
            <person name="DeRose A."/>
            <person name="Dusenberry H.A."/>
            <person name="English J.H."/>
            <person name="Evans K.M."/>
            <person name="Ganiere N.C."/>
            <person name="Gidwani K.N."/>
            <person name="Giroski J.N."/>
            <person name="Golden E.M."/>
            <person name="Gonzalez D."/>
            <person name="Graham A.P."/>
            <person name="Guo Y."/>
            <person name="Hua K.S."/>
            <person name="Huynh L.M."/>
            <person name="Isaac D.M."/>
            <person name="Karmazyn C.B."/>
            <person name="Keith A.M."/>
            <person name="Khattri M.R."/>
            <person name="Khieu A.S."/>
            <person name="Khripkova S.C."/>
            <person name="Kim J.W."/>
            <person name="Lane S.C."/>
            <person name="Lascola A.T."/>
            <person name="Loui A.O."/>
            <person name="Lux A.T."/>
            <person name="Mannino A.M."/>
            <person name="Marcinko M.S."/>
            <person name="Martin A."/>
            <person name="Marvil H.G."/>
            <person name="May R.M."/>
            <person name="Mihalic J.A."/>
            <person name="Mullen A.E."/>
            <person name="Neal C.V."/>
            <person name="Neal M.A."/>
            <person name="Ortiz G."/>
            <person name="Patel R.U."/>
            <person name="Pathapadu A.S."/>
            <person name="Pellegrino J."/>
            <person name="Perks C.M."/>
            <person name="Peschel J.L."/>
            <person name="Peters W.T."/>
            <person name="Plenty T.M."/>
            <person name="Ramnath S.P."/>
            <person name="Ranatunga R.N."/>
            <person name="Reed E.A."/>
            <person name="Rockhill M.J."/>
            <person name="Rupp J.S."/>
            <person name="Salmon W.P."/>
            <person name="Santora M.A."/>
            <person name="Satcho E.S."/>
            <person name="Sathasivam A."/>
            <person name="Schartner A.G."/>
            <person name="Sergi R."/>
            <person name="Shannon L.C."/>
            <person name="Shay K.-I.J."/>
            <person name="Steinmetz E.L."/>
            <person name="Stern A.M."/>
            <person name="Vanacore A.D."/>
            <person name="Xu K."/>
            <person name="Grousd J.A."/>
            <person name="Warner M.H."/>
            <person name="Garlena R.A."/>
            <person name="Russell D.A."/>
            <person name="Pope W.H."/>
            <person name="Jacobs-Sera D."/>
            <person name="Hatfull G.F."/>
        </authorList>
    </citation>
    <scope>NUCLEOTIDE SEQUENCE [LARGE SCALE GENOMIC DNA]</scope>
</reference>
<keyword evidence="1" id="KW-1133">Transmembrane helix</keyword>
<keyword evidence="1" id="KW-0812">Transmembrane</keyword>
<evidence type="ECO:0000256" key="1">
    <source>
        <dbReference type="SAM" id="Phobius"/>
    </source>
</evidence>
<dbReference type="RefSeq" id="YP_010114133.1">
    <property type="nucleotide sequence ID" value="NC_055912.1"/>
</dbReference>
<organism evidence="2 3">
    <name type="scientific">Gordonia phage Blino</name>
    <dbReference type="NCBI Taxonomy" id="2793696"/>
    <lineage>
        <taxon>Viruses</taxon>
        <taxon>Duplodnaviria</taxon>
        <taxon>Heunggongvirae</taxon>
        <taxon>Uroviricota</taxon>
        <taxon>Caudoviricetes</taxon>
        <taxon>Jujuvirus</taxon>
        <taxon>Jujuvirus blino</taxon>
    </lineage>
</organism>
<sequence>MIRARKRIDQFVLSLSFGLARPIDDRVTKTRFFFAFVLPAFVCGIAIGARLAVPAAQFLSGMSIVSGVLLALCTLSYTRVKDLAGEKGWQGADPMVPAYRFARGALTATYISLTATALLIAQLFTGEGRPTEALSGIALGLVVHLGVRIWTMLSAIRFQVDATAGQRASGPPKLRQVS</sequence>
<evidence type="ECO:0000313" key="3">
    <source>
        <dbReference type="Proteomes" id="UP000594822"/>
    </source>
</evidence>
<evidence type="ECO:0000313" key="2">
    <source>
        <dbReference type="EMBL" id="QPL13992.1"/>
    </source>
</evidence>
<feature type="transmembrane region" description="Helical" evidence="1">
    <location>
        <begin position="32"/>
        <end position="52"/>
    </location>
</feature>
<proteinExistence type="predicted"/>
<keyword evidence="1" id="KW-0472">Membrane</keyword>
<feature type="transmembrane region" description="Helical" evidence="1">
    <location>
        <begin position="101"/>
        <end position="121"/>
    </location>
</feature>
<dbReference type="EMBL" id="MW291016">
    <property type="protein sequence ID" value="QPL13992.1"/>
    <property type="molecule type" value="Genomic_DNA"/>
</dbReference>
<name>A0A7T0M1P7_9CAUD</name>